<evidence type="ECO:0000313" key="3">
    <source>
        <dbReference type="Proteomes" id="UP000195221"/>
    </source>
</evidence>
<evidence type="ECO:0000256" key="1">
    <source>
        <dbReference type="SAM" id="MobiDB-lite"/>
    </source>
</evidence>
<sequence>MAFADVYRRQVELLIRTLPSVSAEEHFAIKGGTAINLFVRDLPRLSVDIDLTYLPIQDRPASLAAIDTAMKRMGERIAGALPGTRVLFARSREDVVTKLVVRHNGVQIKIEVTPVLRGCVFEPEMRSVTPSVEEEFGFAEMRVLSFPDLYAGKIVAALDRQHPRDLFDVRDLLANEGIDESLRRAFLIYLVSHDRPMAEILTVRRKDIAAEFERGFVGMTRDSVQLEELLAARETLVREMIGSMPEIHREFLLAFERQPRLGFPRFASRRGVARSAMAPTQSEEYRYGQTSSPRGTARKGSVINVMDRRFPKPDPGALSV</sequence>
<reference evidence="2 3" key="1">
    <citation type="submission" date="2017-03" db="EMBL/GenBank/DDBJ databases">
        <title>Genome analysis of strain PAMC 26577.</title>
        <authorList>
            <person name="Oh H.-M."/>
            <person name="Yang J.-A."/>
        </authorList>
    </citation>
    <scope>NUCLEOTIDE SEQUENCE [LARGE SCALE GENOMIC DNA]</scope>
    <source>
        <strain evidence="2 3">PAMC 26577</strain>
    </source>
</reference>
<proteinExistence type="predicted"/>
<dbReference type="Pfam" id="PF08843">
    <property type="entry name" value="AbiEii"/>
    <property type="match status" value="1"/>
</dbReference>
<dbReference type="Gene3D" id="3.10.450.620">
    <property type="entry name" value="JHP933, nucleotidyltransferase-like core domain"/>
    <property type="match status" value="1"/>
</dbReference>
<gene>
    <name evidence="2" type="ORF">PAMC26577_13780</name>
</gene>
<feature type="region of interest" description="Disordered" evidence="1">
    <location>
        <begin position="277"/>
        <end position="320"/>
    </location>
</feature>
<dbReference type="Proteomes" id="UP000195221">
    <property type="component" value="Unassembled WGS sequence"/>
</dbReference>
<accession>A0A242MV72</accession>
<evidence type="ECO:0000313" key="2">
    <source>
        <dbReference type="EMBL" id="OTP75340.1"/>
    </source>
</evidence>
<name>A0A242MV72_CABSO</name>
<organism evidence="2 3">
    <name type="scientific">Caballeronia sordidicola</name>
    <name type="common">Burkholderia sordidicola</name>
    <dbReference type="NCBI Taxonomy" id="196367"/>
    <lineage>
        <taxon>Bacteria</taxon>
        <taxon>Pseudomonadati</taxon>
        <taxon>Pseudomonadota</taxon>
        <taxon>Betaproteobacteria</taxon>
        <taxon>Burkholderiales</taxon>
        <taxon>Burkholderiaceae</taxon>
        <taxon>Caballeronia</taxon>
    </lineage>
</organism>
<dbReference type="RefSeq" id="WP_205583078.1">
    <property type="nucleotide sequence ID" value="NZ_MSRG01000008.1"/>
</dbReference>
<dbReference type="InterPro" id="IPR014942">
    <property type="entry name" value="AbiEii"/>
</dbReference>
<protein>
    <submittedName>
        <fullName evidence="2">Ync</fullName>
    </submittedName>
</protein>
<dbReference type="AlphaFoldDB" id="A0A242MV72"/>
<comment type="caution">
    <text evidence="2">The sequence shown here is derived from an EMBL/GenBank/DDBJ whole genome shotgun (WGS) entry which is preliminary data.</text>
</comment>
<feature type="compositionally biased region" description="Polar residues" evidence="1">
    <location>
        <begin position="278"/>
        <end position="294"/>
    </location>
</feature>
<dbReference type="EMBL" id="NBTZ01000052">
    <property type="protein sequence ID" value="OTP75340.1"/>
    <property type="molecule type" value="Genomic_DNA"/>
</dbReference>